<dbReference type="OrthoDB" id="3253637at2759"/>
<evidence type="ECO:0000313" key="2">
    <source>
        <dbReference type="EMBL" id="KAB5588475.1"/>
    </source>
</evidence>
<dbReference type="PANTHER" id="PTHR15503">
    <property type="entry name" value="LDOC1 RELATED"/>
    <property type="match status" value="1"/>
</dbReference>
<sequence length="436" mass="48784">MEQESSPTITQGTTTQEVVLQDVVDVINSLIGAVAEKFDRVEAKISDLNTTIGTIKRDVRKMANELGERSTEKETTVHKKLNVLYEQIELGKSLQEEQEKMRQNETERMGKALRGIQEQYESVQAQNIRLEKGFYESLEKTVDAISSITKVTANTGATDAVTSTPVGVPEPATRTHARLFRIASPSPDRVSERTDEEDRGRVGGKKQIGSLFETPSRKEPVNEKTKPQVSAAVSAANTTMATITTDTAKAIMKKPAEYDGKRGLITRSFITKMETYFRTRESLWGDEEKIYATLTNIGGTDTALSWALPLLKNYNNGVDHPYLEGWAAFKEAFLLNFDDPTYTMRANEELMSIQQSGSVHEYATRFRSLAAQVTWDKNALVAAFKKGLKTYIKQELLRATLFEDETMANLEQWIALALKVEGVHWRHTGSGKKEDA</sequence>
<evidence type="ECO:0000313" key="3">
    <source>
        <dbReference type="Proteomes" id="UP000383932"/>
    </source>
</evidence>
<dbReference type="PANTHER" id="PTHR15503:SF22">
    <property type="entry name" value="TRANSPOSON TY3-I GAG POLYPROTEIN"/>
    <property type="match status" value="1"/>
</dbReference>
<dbReference type="Proteomes" id="UP000383932">
    <property type="component" value="Unassembled WGS sequence"/>
</dbReference>
<dbReference type="InterPro" id="IPR005162">
    <property type="entry name" value="Retrotrans_gag_dom"/>
</dbReference>
<feature type="domain" description="Retrotransposon gag" evidence="1">
    <location>
        <begin position="300"/>
        <end position="389"/>
    </location>
</feature>
<dbReference type="EMBL" id="SSOP01000444">
    <property type="protein sequence ID" value="KAB5588475.1"/>
    <property type="molecule type" value="Genomic_DNA"/>
</dbReference>
<accession>A0A5N5Q9R3</accession>
<protein>
    <recommendedName>
        <fullName evidence="1">Retrotransposon gag domain-containing protein</fullName>
    </recommendedName>
</protein>
<reference evidence="2 3" key="1">
    <citation type="journal article" date="2019" name="Fungal Biol. Biotechnol.">
        <title>Draft genome sequence of fastidious pathogen Ceratobasidium theobromae, which causes vascular-streak dieback in Theobroma cacao.</title>
        <authorList>
            <person name="Ali S.S."/>
            <person name="Asman A."/>
            <person name="Shao J."/>
            <person name="Firmansyah A.P."/>
            <person name="Susilo A.W."/>
            <person name="Rosmana A."/>
            <person name="McMahon P."/>
            <person name="Junaid M."/>
            <person name="Guest D."/>
            <person name="Kheng T.Y."/>
            <person name="Meinhardt L.W."/>
            <person name="Bailey B.A."/>
        </authorList>
    </citation>
    <scope>NUCLEOTIDE SEQUENCE [LARGE SCALE GENOMIC DNA]</scope>
    <source>
        <strain evidence="2 3">CT2</strain>
    </source>
</reference>
<name>A0A5N5Q9R3_9AGAM</name>
<proteinExistence type="predicted"/>
<evidence type="ECO:0000259" key="1">
    <source>
        <dbReference type="Pfam" id="PF03732"/>
    </source>
</evidence>
<gene>
    <name evidence="2" type="ORF">CTheo_8079</name>
</gene>
<organism evidence="2 3">
    <name type="scientific">Ceratobasidium theobromae</name>
    <dbReference type="NCBI Taxonomy" id="1582974"/>
    <lineage>
        <taxon>Eukaryota</taxon>
        <taxon>Fungi</taxon>
        <taxon>Dikarya</taxon>
        <taxon>Basidiomycota</taxon>
        <taxon>Agaricomycotina</taxon>
        <taxon>Agaricomycetes</taxon>
        <taxon>Cantharellales</taxon>
        <taxon>Ceratobasidiaceae</taxon>
        <taxon>Ceratobasidium</taxon>
    </lineage>
</organism>
<dbReference type="Pfam" id="PF03732">
    <property type="entry name" value="Retrotrans_gag"/>
    <property type="match status" value="1"/>
</dbReference>
<keyword evidence="3" id="KW-1185">Reference proteome</keyword>
<dbReference type="InterPro" id="IPR032567">
    <property type="entry name" value="RTL1-rel"/>
</dbReference>
<dbReference type="AlphaFoldDB" id="A0A5N5Q9R3"/>
<comment type="caution">
    <text evidence="2">The sequence shown here is derived from an EMBL/GenBank/DDBJ whole genome shotgun (WGS) entry which is preliminary data.</text>
</comment>